<evidence type="ECO:0000313" key="5">
    <source>
        <dbReference type="Proteomes" id="UP001208692"/>
    </source>
</evidence>
<reference evidence="2 5" key="1">
    <citation type="submission" date="2021-11" db="EMBL/GenBank/DDBJ databases">
        <title>Draft genome sequence of Capnocytophaga sp. strain KC07075 isolated from cat oral cavity.</title>
        <authorList>
            <person name="Suzuki M."/>
            <person name="Imaoka K."/>
            <person name="Kimura M."/>
            <person name="Morikawa S."/>
            <person name="Maeda K."/>
        </authorList>
    </citation>
    <scope>NUCLEOTIDE SEQUENCE</scope>
    <source>
        <strain evidence="2">KC07075</strain>
        <strain evidence="3 5">KC07079</strain>
    </source>
</reference>
<dbReference type="EMBL" id="BQKA01000031">
    <property type="protein sequence ID" value="GJM50630.1"/>
    <property type="molecule type" value="Genomic_DNA"/>
</dbReference>
<dbReference type="PANTHER" id="PTHR47432">
    <property type="entry name" value="CELL WALL ASSEMBLY REGULATOR SMI1"/>
    <property type="match status" value="1"/>
</dbReference>
<name>A0AAV5AXT8_9FLAO</name>
<feature type="domain" description="Knr4/Smi1-like" evidence="1">
    <location>
        <begin position="28"/>
        <end position="148"/>
    </location>
</feature>
<dbReference type="Proteomes" id="UP001208692">
    <property type="component" value="Unassembled WGS sequence"/>
</dbReference>
<dbReference type="InterPro" id="IPR018958">
    <property type="entry name" value="Knr4/Smi1-like_dom"/>
</dbReference>
<proteinExistence type="predicted"/>
<dbReference type="EMBL" id="BQKB01000038">
    <property type="protein sequence ID" value="GJM53367.1"/>
    <property type="molecule type" value="Genomic_DNA"/>
</dbReference>
<dbReference type="SUPFAM" id="SSF160631">
    <property type="entry name" value="SMI1/KNR4-like"/>
    <property type="match status" value="1"/>
</dbReference>
<dbReference type="SMART" id="SM00860">
    <property type="entry name" value="SMI1_KNR4"/>
    <property type="match status" value="1"/>
</dbReference>
<evidence type="ECO:0000313" key="4">
    <source>
        <dbReference type="Proteomes" id="UP001207736"/>
    </source>
</evidence>
<protein>
    <recommendedName>
        <fullName evidence="1">Knr4/Smi1-like domain-containing protein</fullName>
    </recommendedName>
</protein>
<dbReference type="PANTHER" id="PTHR47432:SF1">
    <property type="entry name" value="CELL WALL ASSEMBLY REGULATOR SMI1"/>
    <property type="match status" value="1"/>
</dbReference>
<dbReference type="Proteomes" id="UP001207736">
    <property type="component" value="Unassembled WGS sequence"/>
</dbReference>
<evidence type="ECO:0000259" key="1">
    <source>
        <dbReference type="SMART" id="SM00860"/>
    </source>
</evidence>
<comment type="caution">
    <text evidence="2">The sequence shown here is derived from an EMBL/GenBank/DDBJ whole genome shotgun (WGS) entry which is preliminary data.</text>
</comment>
<keyword evidence="5" id="KW-1185">Reference proteome</keyword>
<dbReference type="RefSeq" id="WP_264845395.1">
    <property type="nucleotide sequence ID" value="NZ_BPMA01000011.1"/>
</dbReference>
<dbReference type="AlphaFoldDB" id="A0AAV5AXT8"/>
<evidence type="ECO:0000313" key="3">
    <source>
        <dbReference type="EMBL" id="GJM53367.1"/>
    </source>
</evidence>
<evidence type="ECO:0000313" key="2">
    <source>
        <dbReference type="EMBL" id="GJM50630.1"/>
    </source>
</evidence>
<sequence>MNTTAIWQEIITIIKNINPKIYQTLNPPATDAEIEQLENEIGITLPQSFKDYLKVFNGQQHNNYEHLMLGYNAFLSVDEIIKWWHIQMDLFADEEPIEHLVENKIQPVIWDKNWLPFTNYEGSAMLILDFNAGKNGTNGQVFTYFSGMDSEVDEIVIADSFAVFSQNLLSELQQNHYEIVDDVIVLDYFV</sequence>
<dbReference type="Gene3D" id="3.40.1580.10">
    <property type="entry name" value="SMI1/KNR4-like"/>
    <property type="match status" value="1"/>
</dbReference>
<dbReference type="Pfam" id="PF09346">
    <property type="entry name" value="SMI1_KNR4"/>
    <property type="match status" value="1"/>
</dbReference>
<gene>
    <name evidence="2" type="ORF">RCZ15_16030</name>
    <name evidence="3" type="ORF">RCZ16_16840</name>
</gene>
<accession>A0AAV5AXT8</accession>
<organism evidence="2 4">
    <name type="scientific">Capnocytophaga catalasegens</name>
    <dbReference type="NCBI Taxonomy" id="1004260"/>
    <lineage>
        <taxon>Bacteria</taxon>
        <taxon>Pseudomonadati</taxon>
        <taxon>Bacteroidota</taxon>
        <taxon>Flavobacteriia</taxon>
        <taxon>Flavobacteriales</taxon>
        <taxon>Flavobacteriaceae</taxon>
        <taxon>Capnocytophaga</taxon>
    </lineage>
</organism>
<dbReference type="InterPro" id="IPR051873">
    <property type="entry name" value="KNR4/SMI1_regulator"/>
</dbReference>
<dbReference type="InterPro" id="IPR037883">
    <property type="entry name" value="Knr4/Smi1-like_sf"/>
</dbReference>